<keyword evidence="2 4" id="KW-0378">Hydrolase</keyword>
<dbReference type="AlphaFoldDB" id="A0A4P6V0B8"/>
<dbReference type="Gene3D" id="3.20.20.140">
    <property type="entry name" value="Metal-dependent hydrolases"/>
    <property type="match status" value="1"/>
</dbReference>
<dbReference type="KEGG" id="rpod:E0E05_03525"/>
<dbReference type="GO" id="GO:0016810">
    <property type="term" value="F:hydrolase activity, acting on carbon-nitrogen (but not peptide) bonds"/>
    <property type="evidence" value="ECO:0007669"/>
    <property type="project" value="InterPro"/>
</dbReference>
<dbReference type="EMBL" id="CP036532">
    <property type="protein sequence ID" value="QBK29750.1"/>
    <property type="molecule type" value="Genomic_DNA"/>
</dbReference>
<dbReference type="Pfam" id="PF01979">
    <property type="entry name" value="Amidohydro_1"/>
    <property type="match status" value="1"/>
</dbReference>
<dbReference type="InterPro" id="IPR006680">
    <property type="entry name" value="Amidohydro-rel"/>
</dbReference>
<sequence>MSEKICVRGGRVLEPDGSSAPYRDLIIDDGTIVDIVSPEESRGVTTQIVNATDRLLIPGLVNAHTHGHGSLGRGMGDRWTLELLLNAGPWLSGKRTMEHKYIAAALNAAEMILKGCTSAYDLYFEFPAPTPEGMGTVAQAYRDVGARVVIAPMLADMSLYEAVPGLMDSLPEPLRRQAGQFALNPFEETAAACQTFLESWTHPADEAKPALAPTIPLHCSDPFLERCRDLARAHGVGLHTHLAESRTQAVSALKRYGRTLTAHLDALGVLGPNFTAAHGIWLDDDDIARLAANGCAVAHNPGSNLRLGTGVAPIRKLLDAGVRVGVGSDGTNSSDNQNMFEAVRLAANVSRVADVDPDRWVSAGEALKMATSEGAAILDLATATGRIEIGARADIVFLDLDNINLVPFNDPVNLLVYSEDATSVKSVMVNGRMVLDNGRFTRFDCRSLVRRAQDAAEELRARTAENRQISAQLERHVAKHCLCLCREPYPVERLICDPVKE</sequence>
<dbReference type="Proteomes" id="UP000293719">
    <property type="component" value="Chromosome"/>
</dbReference>
<dbReference type="GeneID" id="90766356"/>
<proteinExistence type="inferred from homology"/>
<dbReference type="SUPFAM" id="SSF51556">
    <property type="entry name" value="Metallo-dependent hydrolases"/>
    <property type="match status" value="1"/>
</dbReference>
<dbReference type="InterPro" id="IPR011059">
    <property type="entry name" value="Metal-dep_hydrolase_composite"/>
</dbReference>
<dbReference type="OrthoDB" id="9796020at2"/>
<protein>
    <submittedName>
        <fullName evidence="4">Amidohydrolase</fullName>
    </submittedName>
</protein>
<dbReference type="PANTHER" id="PTHR43794:SF11">
    <property type="entry name" value="AMIDOHYDROLASE-RELATED DOMAIN-CONTAINING PROTEIN"/>
    <property type="match status" value="1"/>
</dbReference>
<dbReference type="PANTHER" id="PTHR43794">
    <property type="entry name" value="AMINOHYDROLASE SSNA-RELATED"/>
    <property type="match status" value="1"/>
</dbReference>
<keyword evidence="5" id="KW-1185">Reference proteome</keyword>
<evidence type="ECO:0000313" key="5">
    <source>
        <dbReference type="Proteomes" id="UP000293719"/>
    </source>
</evidence>
<evidence type="ECO:0000313" key="4">
    <source>
        <dbReference type="EMBL" id="QBK29750.1"/>
    </source>
</evidence>
<dbReference type="RefSeq" id="WP_131615465.1">
    <property type="nucleotide sequence ID" value="NZ_CP036532.1"/>
</dbReference>
<feature type="domain" description="Amidohydrolase-related" evidence="3">
    <location>
        <begin position="56"/>
        <end position="434"/>
    </location>
</feature>
<dbReference type="InterPro" id="IPR050287">
    <property type="entry name" value="MTA/SAH_deaminase"/>
</dbReference>
<evidence type="ECO:0000259" key="3">
    <source>
        <dbReference type="Pfam" id="PF01979"/>
    </source>
</evidence>
<dbReference type="Gene3D" id="2.30.40.10">
    <property type="entry name" value="Urease, subunit C, domain 1"/>
    <property type="match status" value="1"/>
</dbReference>
<dbReference type="SUPFAM" id="SSF51338">
    <property type="entry name" value="Composite domain of metallo-dependent hydrolases"/>
    <property type="match status" value="2"/>
</dbReference>
<reference evidence="4 5" key="1">
    <citation type="journal article" date="2017" name="Int. J. Syst. Evol. Microbiol.">
        <title>Roseitalea porphyridii gen. nov., sp. nov., isolated from a red alga, and reclassification of Hoeflea suaedae Chung et al. 2013 as Pseudohoeflea suaedae gen. nov., comb. nov.</title>
        <authorList>
            <person name="Hyeon J.W."/>
            <person name="Jeong S.E."/>
            <person name="Baek K."/>
            <person name="Jeon C.O."/>
        </authorList>
    </citation>
    <scope>NUCLEOTIDE SEQUENCE [LARGE SCALE GENOMIC DNA]</scope>
    <source>
        <strain evidence="4 5">MA7-20</strain>
    </source>
</reference>
<name>A0A4P6V0B8_9HYPH</name>
<dbReference type="CDD" id="cd01298">
    <property type="entry name" value="ATZ_TRZ_like"/>
    <property type="match status" value="1"/>
</dbReference>
<evidence type="ECO:0000256" key="1">
    <source>
        <dbReference type="ARBA" id="ARBA00006745"/>
    </source>
</evidence>
<dbReference type="InterPro" id="IPR032466">
    <property type="entry name" value="Metal_Hydrolase"/>
</dbReference>
<evidence type="ECO:0000256" key="2">
    <source>
        <dbReference type="ARBA" id="ARBA00022801"/>
    </source>
</evidence>
<gene>
    <name evidence="4" type="ORF">E0E05_03525</name>
</gene>
<organism evidence="4 5">
    <name type="scientific">Roseitalea porphyridii</name>
    <dbReference type="NCBI Taxonomy" id="1852022"/>
    <lineage>
        <taxon>Bacteria</taxon>
        <taxon>Pseudomonadati</taxon>
        <taxon>Pseudomonadota</taxon>
        <taxon>Alphaproteobacteria</taxon>
        <taxon>Hyphomicrobiales</taxon>
        <taxon>Ahrensiaceae</taxon>
        <taxon>Roseitalea</taxon>
    </lineage>
</organism>
<accession>A0A4P6V0B8</accession>
<comment type="similarity">
    <text evidence="1">Belongs to the metallo-dependent hydrolases superfamily. ATZ/TRZ family.</text>
</comment>